<dbReference type="PANTHER" id="PTHR30093">
    <property type="entry name" value="GENERAL SECRETION PATHWAY PROTEIN G"/>
    <property type="match status" value="1"/>
</dbReference>
<evidence type="ECO:0000256" key="4">
    <source>
        <dbReference type="ARBA" id="ARBA00022692"/>
    </source>
</evidence>
<evidence type="ECO:0000256" key="2">
    <source>
        <dbReference type="ARBA" id="ARBA00005233"/>
    </source>
</evidence>
<dbReference type="Pfam" id="PF00114">
    <property type="entry name" value="Pilin"/>
    <property type="match status" value="1"/>
</dbReference>
<comment type="caution">
    <text evidence="9">The sequence shown here is derived from an EMBL/GenBank/DDBJ whole genome shotgun (WGS) entry which is preliminary data.</text>
</comment>
<organism evidence="9 10">
    <name type="scientific">Spiribacter onubensis</name>
    <dbReference type="NCBI Taxonomy" id="3122420"/>
    <lineage>
        <taxon>Bacteria</taxon>
        <taxon>Pseudomonadati</taxon>
        <taxon>Pseudomonadota</taxon>
        <taxon>Gammaproteobacteria</taxon>
        <taxon>Chromatiales</taxon>
        <taxon>Ectothiorhodospiraceae</taxon>
        <taxon>Spiribacter</taxon>
    </lineage>
</organism>
<keyword evidence="5 8" id="KW-1133">Transmembrane helix</keyword>
<evidence type="ECO:0000256" key="6">
    <source>
        <dbReference type="ARBA" id="ARBA00023136"/>
    </source>
</evidence>
<dbReference type="RefSeq" id="WP_367967181.1">
    <property type="nucleotide sequence ID" value="NZ_JBAKFJ010000001.1"/>
</dbReference>
<dbReference type="PROSITE" id="PS00409">
    <property type="entry name" value="PROKAR_NTER_METHYL"/>
    <property type="match status" value="1"/>
</dbReference>
<dbReference type="Pfam" id="PF07963">
    <property type="entry name" value="N_methyl"/>
    <property type="match status" value="1"/>
</dbReference>
<dbReference type="SUPFAM" id="SSF54523">
    <property type="entry name" value="Pili subunits"/>
    <property type="match status" value="1"/>
</dbReference>
<evidence type="ECO:0000256" key="7">
    <source>
        <dbReference type="RuleBase" id="RU000389"/>
    </source>
</evidence>
<dbReference type="NCBIfam" id="TIGR02532">
    <property type="entry name" value="IV_pilin_GFxxxE"/>
    <property type="match status" value="1"/>
</dbReference>
<dbReference type="InterPro" id="IPR012902">
    <property type="entry name" value="N_methyl_site"/>
</dbReference>
<dbReference type="PRINTS" id="PR00885">
    <property type="entry name" value="BCTERIALGSPH"/>
</dbReference>
<dbReference type="EMBL" id="JBAKFJ010000001">
    <property type="protein sequence ID" value="MEX0386719.1"/>
    <property type="molecule type" value="Genomic_DNA"/>
</dbReference>
<sequence length="162" mass="16440">MRNRQKGFTLIELMIVVAIIGILAAVAVPAYSDYTVRAKVTEAVSAVAPLKASVSDYYNATGNLPTTAAQAGIAEGEDNDGSIYATDVVKSITMDNLIGPGAIKVALKAIGGGVSDGDTLVFVPETAGNGQLIWSCQASSGNGSLAEQYAPGNCRDGASAAN</sequence>
<keyword evidence="10" id="KW-1185">Reference proteome</keyword>
<protein>
    <submittedName>
        <fullName evidence="9">Pilin</fullName>
    </submittedName>
</protein>
<gene>
    <name evidence="9" type="ORF">V6X64_06930</name>
</gene>
<evidence type="ECO:0000313" key="10">
    <source>
        <dbReference type="Proteomes" id="UP001556653"/>
    </source>
</evidence>
<feature type="transmembrane region" description="Helical" evidence="8">
    <location>
        <begin position="7"/>
        <end position="31"/>
    </location>
</feature>
<dbReference type="PANTHER" id="PTHR30093:SF34">
    <property type="entry name" value="PREPILIN PEPTIDASE-DEPENDENT PROTEIN D"/>
    <property type="match status" value="1"/>
</dbReference>
<dbReference type="Gene3D" id="3.30.700.10">
    <property type="entry name" value="Glycoprotein, Type 4 Pilin"/>
    <property type="match status" value="1"/>
</dbReference>
<keyword evidence="6 8" id="KW-0472">Membrane</keyword>
<accession>A0ABV3SCG7</accession>
<dbReference type="InterPro" id="IPR001082">
    <property type="entry name" value="Pilin"/>
</dbReference>
<dbReference type="InterPro" id="IPR002416">
    <property type="entry name" value="T2SS_protein-GspH"/>
</dbReference>
<keyword evidence="7" id="KW-0281">Fimbrium</keyword>
<reference evidence="9 10" key="1">
    <citation type="submission" date="2024-02" db="EMBL/GenBank/DDBJ databases">
        <title>New especies of Spiribacter isolated from saline water.</title>
        <authorList>
            <person name="Leon M.J."/>
            <person name="De La Haba R."/>
            <person name="Sanchez-Porro C."/>
            <person name="Ventosa A."/>
        </authorList>
    </citation>
    <scope>NUCLEOTIDE SEQUENCE [LARGE SCALE GENOMIC DNA]</scope>
    <source>
        <strain evidence="10">ag22IC4-227</strain>
    </source>
</reference>
<comment type="similarity">
    <text evidence="2 7">Belongs to the N-Me-Phe pilin family.</text>
</comment>
<keyword evidence="4 8" id="KW-0812">Transmembrane</keyword>
<evidence type="ECO:0000256" key="3">
    <source>
        <dbReference type="ARBA" id="ARBA00022481"/>
    </source>
</evidence>
<evidence type="ECO:0000256" key="1">
    <source>
        <dbReference type="ARBA" id="ARBA00004167"/>
    </source>
</evidence>
<evidence type="ECO:0000256" key="8">
    <source>
        <dbReference type="SAM" id="Phobius"/>
    </source>
</evidence>
<dbReference type="Proteomes" id="UP001556653">
    <property type="component" value="Unassembled WGS sequence"/>
</dbReference>
<dbReference type="InterPro" id="IPR045584">
    <property type="entry name" value="Pilin-like"/>
</dbReference>
<evidence type="ECO:0000313" key="9">
    <source>
        <dbReference type="EMBL" id="MEX0386719.1"/>
    </source>
</evidence>
<proteinExistence type="inferred from homology"/>
<name>A0ABV3SCG7_9GAMM</name>
<comment type="subcellular location">
    <subcellularLocation>
        <location evidence="1">Membrane</location>
        <topology evidence="1">Single-pass membrane protein</topology>
    </subcellularLocation>
</comment>
<keyword evidence="3" id="KW-0488">Methylation</keyword>
<evidence type="ECO:0000256" key="5">
    <source>
        <dbReference type="ARBA" id="ARBA00022989"/>
    </source>
</evidence>